<feature type="transmembrane region" description="Helical" evidence="1">
    <location>
        <begin position="26"/>
        <end position="49"/>
    </location>
</feature>
<name>A0A916UT70_9BURK</name>
<evidence type="ECO:0008006" key="4">
    <source>
        <dbReference type="Google" id="ProtNLM"/>
    </source>
</evidence>
<dbReference type="PIRSF" id="PIRSF030959">
    <property type="entry name" value="UCP030959"/>
    <property type="match status" value="1"/>
</dbReference>
<evidence type="ECO:0000313" key="2">
    <source>
        <dbReference type="EMBL" id="GGC85631.1"/>
    </source>
</evidence>
<gene>
    <name evidence="2" type="ORF">GCM10011396_36200</name>
</gene>
<dbReference type="Gene3D" id="1.25.40.10">
    <property type="entry name" value="Tetratricopeptide repeat domain"/>
    <property type="match status" value="1"/>
</dbReference>
<dbReference type="InterPro" id="IPR014562">
    <property type="entry name" value="UCP030959_TPR_rpt-cont"/>
</dbReference>
<evidence type="ECO:0000313" key="3">
    <source>
        <dbReference type="Proteomes" id="UP000637423"/>
    </source>
</evidence>
<reference evidence="2" key="2">
    <citation type="submission" date="2020-09" db="EMBL/GenBank/DDBJ databases">
        <authorList>
            <person name="Sun Q."/>
            <person name="Zhou Y."/>
        </authorList>
    </citation>
    <scope>NUCLEOTIDE SEQUENCE</scope>
    <source>
        <strain evidence="2">CGMCC 1.10998</strain>
    </source>
</reference>
<keyword evidence="1" id="KW-1133">Transmembrane helix</keyword>
<sequence length="252" mass="27711">MPLGIGLHVLIAIFFAVHVVRSGGQLYWLFILFSFPLLGSLIYFLAIYLPHSRLDRGLRQATTKAIKSLDPGRELRDAQAAFDLTPTAQNQMRVAYALLEAGEAQQAAQQFDLCLQGPFSKDAEIRFGAAKAKLLSNQVAAASALLAHIQADTPNFRAEEVALLSAHALAAEGKNDEARQVYTAALERFGSVACRAEFAIWSVSVGDLVTAQRLHAELQHAQKHMTKHARSLHQPLFRRLQSALSAREEKSQ</sequence>
<protein>
    <recommendedName>
        <fullName evidence="4">Tetratricopeptide repeat protein</fullName>
    </recommendedName>
</protein>
<dbReference type="RefSeq" id="WP_188567472.1">
    <property type="nucleotide sequence ID" value="NZ_BMED01000003.1"/>
</dbReference>
<proteinExistence type="predicted"/>
<dbReference type="Proteomes" id="UP000637423">
    <property type="component" value="Unassembled WGS sequence"/>
</dbReference>
<dbReference type="EMBL" id="BMED01000003">
    <property type="protein sequence ID" value="GGC85631.1"/>
    <property type="molecule type" value="Genomic_DNA"/>
</dbReference>
<dbReference type="SUPFAM" id="SSF48452">
    <property type="entry name" value="TPR-like"/>
    <property type="match status" value="1"/>
</dbReference>
<keyword evidence="3" id="KW-1185">Reference proteome</keyword>
<comment type="caution">
    <text evidence="2">The sequence shown here is derived from an EMBL/GenBank/DDBJ whole genome shotgun (WGS) entry which is preliminary data.</text>
</comment>
<evidence type="ECO:0000256" key="1">
    <source>
        <dbReference type="SAM" id="Phobius"/>
    </source>
</evidence>
<organism evidence="2 3">
    <name type="scientific">Undibacterium terreum</name>
    <dbReference type="NCBI Taxonomy" id="1224302"/>
    <lineage>
        <taxon>Bacteria</taxon>
        <taxon>Pseudomonadati</taxon>
        <taxon>Pseudomonadota</taxon>
        <taxon>Betaproteobacteria</taxon>
        <taxon>Burkholderiales</taxon>
        <taxon>Oxalobacteraceae</taxon>
        <taxon>Undibacterium</taxon>
    </lineage>
</organism>
<keyword evidence="1" id="KW-0472">Membrane</keyword>
<keyword evidence="1" id="KW-0812">Transmembrane</keyword>
<dbReference type="InterPro" id="IPR011990">
    <property type="entry name" value="TPR-like_helical_dom_sf"/>
</dbReference>
<dbReference type="AlphaFoldDB" id="A0A916UT70"/>
<accession>A0A916UT70</accession>
<reference evidence="2" key="1">
    <citation type="journal article" date="2014" name="Int. J. Syst. Evol. Microbiol.">
        <title>Complete genome sequence of Corynebacterium casei LMG S-19264T (=DSM 44701T), isolated from a smear-ripened cheese.</title>
        <authorList>
            <consortium name="US DOE Joint Genome Institute (JGI-PGF)"/>
            <person name="Walter F."/>
            <person name="Albersmeier A."/>
            <person name="Kalinowski J."/>
            <person name="Ruckert C."/>
        </authorList>
    </citation>
    <scope>NUCLEOTIDE SEQUENCE</scope>
    <source>
        <strain evidence="2">CGMCC 1.10998</strain>
    </source>
</reference>